<sequence length="156" mass="17347">MSSPDFIKNQHWRGQRKTSNAGGQPAAQIHSCRQLHPGNMNLSGDAPCIVENSWLPFLLSRTSAAMPIQILQHFTSTRGLCPRRANGGRLAASPEKDLPDTNSEKHPTTSRSHCPHHVIVPYLIPDQTTFWILAKLKGATLSRTVQRRRRPQGKTA</sequence>
<evidence type="ECO:0000256" key="1">
    <source>
        <dbReference type="SAM" id="MobiDB-lite"/>
    </source>
</evidence>
<accession>A0A7C3ZQW5</accession>
<dbReference type="EMBL" id="DSPX01000013">
    <property type="protein sequence ID" value="HGF99345.1"/>
    <property type="molecule type" value="Genomic_DNA"/>
</dbReference>
<feature type="region of interest" description="Disordered" evidence="1">
    <location>
        <begin position="1"/>
        <end position="28"/>
    </location>
</feature>
<feature type="region of interest" description="Disordered" evidence="1">
    <location>
        <begin position="82"/>
        <end position="112"/>
    </location>
</feature>
<reference evidence="2" key="1">
    <citation type="journal article" date="2020" name="mSystems">
        <title>Genome- and Community-Level Interaction Insights into Carbon Utilization and Element Cycling Functions of Hydrothermarchaeota in Hydrothermal Sediment.</title>
        <authorList>
            <person name="Zhou Z."/>
            <person name="Liu Y."/>
            <person name="Xu W."/>
            <person name="Pan J."/>
            <person name="Luo Z.H."/>
            <person name="Li M."/>
        </authorList>
    </citation>
    <scope>NUCLEOTIDE SEQUENCE [LARGE SCALE GENOMIC DNA]</scope>
    <source>
        <strain evidence="2">SpSt-374</strain>
    </source>
</reference>
<name>A0A7C3ZQW5_9CYAN</name>
<evidence type="ECO:0000313" key="2">
    <source>
        <dbReference type="EMBL" id="HGF99345.1"/>
    </source>
</evidence>
<dbReference type="AlphaFoldDB" id="A0A7C3ZQW5"/>
<feature type="compositionally biased region" description="Basic and acidic residues" evidence="1">
    <location>
        <begin position="94"/>
        <end position="107"/>
    </location>
</feature>
<gene>
    <name evidence="2" type="ORF">ENR15_01395</name>
</gene>
<comment type="caution">
    <text evidence="2">The sequence shown here is derived from an EMBL/GenBank/DDBJ whole genome shotgun (WGS) entry which is preliminary data.</text>
</comment>
<organism evidence="2">
    <name type="scientific">Planktothricoides sp. SpSt-374</name>
    <dbReference type="NCBI Taxonomy" id="2282167"/>
    <lineage>
        <taxon>Bacteria</taxon>
        <taxon>Bacillati</taxon>
        <taxon>Cyanobacteriota</taxon>
        <taxon>Cyanophyceae</taxon>
        <taxon>Oscillatoriophycideae</taxon>
        <taxon>Oscillatoriales</taxon>
        <taxon>Oscillatoriaceae</taxon>
        <taxon>Planktothricoides</taxon>
    </lineage>
</organism>
<proteinExistence type="predicted"/>
<protein>
    <submittedName>
        <fullName evidence="2">Uncharacterized protein</fullName>
    </submittedName>
</protein>